<dbReference type="RefSeq" id="XP_066702200.1">
    <property type="nucleotide sequence ID" value="XM_066842338.1"/>
</dbReference>
<keyword evidence="2" id="KW-1185">Reference proteome</keyword>
<reference evidence="1 2" key="1">
    <citation type="submission" date="2023-01" db="EMBL/GenBank/DDBJ databases">
        <title>Analysis of 21 Apiospora genomes using comparative genomics revels a genus with tremendous synthesis potential of carbohydrate active enzymes and secondary metabolites.</title>
        <authorList>
            <person name="Sorensen T."/>
        </authorList>
    </citation>
    <scope>NUCLEOTIDE SEQUENCE [LARGE SCALE GENOMIC DNA]</scope>
    <source>
        <strain evidence="1 2">CBS 24483</strain>
    </source>
</reference>
<protein>
    <submittedName>
        <fullName evidence="1">Uncharacterized protein</fullName>
    </submittedName>
</protein>
<organism evidence="1 2">
    <name type="scientific">Apiospora aurea</name>
    <dbReference type="NCBI Taxonomy" id="335848"/>
    <lineage>
        <taxon>Eukaryota</taxon>
        <taxon>Fungi</taxon>
        <taxon>Dikarya</taxon>
        <taxon>Ascomycota</taxon>
        <taxon>Pezizomycotina</taxon>
        <taxon>Sordariomycetes</taxon>
        <taxon>Xylariomycetidae</taxon>
        <taxon>Amphisphaeriales</taxon>
        <taxon>Apiosporaceae</taxon>
        <taxon>Apiospora</taxon>
    </lineage>
</organism>
<accession>A0ABR1QJX6</accession>
<evidence type="ECO:0000313" key="2">
    <source>
        <dbReference type="Proteomes" id="UP001391051"/>
    </source>
</evidence>
<dbReference type="Proteomes" id="UP001391051">
    <property type="component" value="Unassembled WGS sequence"/>
</dbReference>
<dbReference type="GeneID" id="92075400"/>
<dbReference type="EMBL" id="JAQQWE010000004">
    <property type="protein sequence ID" value="KAK7956894.1"/>
    <property type="molecule type" value="Genomic_DNA"/>
</dbReference>
<sequence>MNPLGSLDQVSRPLQVFHLKPYPQSPALSILPDWVQITCSCLGVPPLSGMEQHYLYQDPEKALFWTPAYLSCSPVEDHRSPTKALCPAWRPCCSGAARFKSGVPNLEFASLVADAYVPRAGGDLLSPLAHE</sequence>
<proteinExistence type="predicted"/>
<gene>
    <name evidence="1" type="ORF">PG986_006116</name>
</gene>
<name>A0ABR1QJX6_9PEZI</name>
<comment type="caution">
    <text evidence="1">The sequence shown here is derived from an EMBL/GenBank/DDBJ whole genome shotgun (WGS) entry which is preliminary data.</text>
</comment>
<evidence type="ECO:0000313" key="1">
    <source>
        <dbReference type="EMBL" id="KAK7956894.1"/>
    </source>
</evidence>